<dbReference type="Pfam" id="PF02321">
    <property type="entry name" value="OEP"/>
    <property type="match status" value="2"/>
</dbReference>
<evidence type="ECO:0000256" key="5">
    <source>
        <dbReference type="ARBA" id="ARBA00022692"/>
    </source>
</evidence>
<dbReference type="GO" id="GO:1990281">
    <property type="term" value="C:efflux pump complex"/>
    <property type="evidence" value="ECO:0007669"/>
    <property type="project" value="TreeGrafter"/>
</dbReference>
<dbReference type="InterPro" id="IPR051906">
    <property type="entry name" value="TolC-like"/>
</dbReference>
<keyword evidence="3" id="KW-0813">Transport</keyword>
<name>A0A1W9KXQ6_9BURK</name>
<dbReference type="AlphaFoldDB" id="A0A1W9KXQ6"/>
<evidence type="ECO:0000256" key="3">
    <source>
        <dbReference type="ARBA" id="ARBA00022448"/>
    </source>
</evidence>
<comment type="subcellular location">
    <subcellularLocation>
        <location evidence="1">Cell outer membrane</location>
    </subcellularLocation>
</comment>
<keyword evidence="7" id="KW-0998">Cell outer membrane</keyword>
<protein>
    <submittedName>
        <fullName evidence="9">Transporter</fullName>
    </submittedName>
</protein>
<keyword evidence="8" id="KW-0732">Signal</keyword>
<evidence type="ECO:0000256" key="2">
    <source>
        <dbReference type="ARBA" id="ARBA00007613"/>
    </source>
</evidence>
<evidence type="ECO:0000256" key="6">
    <source>
        <dbReference type="ARBA" id="ARBA00023136"/>
    </source>
</evidence>
<proteinExistence type="inferred from homology"/>
<dbReference type="EMBL" id="MTEI01000002">
    <property type="protein sequence ID" value="OQW89406.1"/>
    <property type="molecule type" value="Genomic_DNA"/>
</dbReference>
<dbReference type="GO" id="GO:0015288">
    <property type="term" value="F:porin activity"/>
    <property type="evidence" value="ECO:0007669"/>
    <property type="project" value="TreeGrafter"/>
</dbReference>
<evidence type="ECO:0000256" key="1">
    <source>
        <dbReference type="ARBA" id="ARBA00004442"/>
    </source>
</evidence>
<keyword evidence="6" id="KW-0472">Membrane</keyword>
<dbReference type="Proteomes" id="UP000192505">
    <property type="component" value="Unassembled WGS sequence"/>
</dbReference>
<keyword evidence="5" id="KW-0812">Transmembrane</keyword>
<feature type="signal peptide" evidence="8">
    <location>
        <begin position="1"/>
        <end position="22"/>
    </location>
</feature>
<accession>A0A1W9KXQ6</accession>
<evidence type="ECO:0000256" key="8">
    <source>
        <dbReference type="SAM" id="SignalP"/>
    </source>
</evidence>
<dbReference type="GO" id="GO:0015562">
    <property type="term" value="F:efflux transmembrane transporter activity"/>
    <property type="evidence" value="ECO:0007669"/>
    <property type="project" value="InterPro"/>
</dbReference>
<dbReference type="PANTHER" id="PTHR30026:SF5">
    <property type="entry name" value="ABC-TYPE EFFLUX SYSTEM SECRETIN COMPONENT"/>
    <property type="match status" value="1"/>
</dbReference>
<dbReference type="InterPro" id="IPR003423">
    <property type="entry name" value="OMP_efflux"/>
</dbReference>
<dbReference type="Gene3D" id="1.20.1600.10">
    <property type="entry name" value="Outer membrane efflux proteins (OEP)"/>
    <property type="match status" value="1"/>
</dbReference>
<evidence type="ECO:0000313" key="10">
    <source>
        <dbReference type="Proteomes" id="UP000192505"/>
    </source>
</evidence>
<dbReference type="GO" id="GO:0009279">
    <property type="term" value="C:cell outer membrane"/>
    <property type="evidence" value="ECO:0007669"/>
    <property type="project" value="UniProtKB-SubCell"/>
</dbReference>
<feature type="chain" id="PRO_5012732688" evidence="8">
    <location>
        <begin position="23"/>
        <end position="468"/>
    </location>
</feature>
<evidence type="ECO:0000256" key="4">
    <source>
        <dbReference type="ARBA" id="ARBA00022452"/>
    </source>
</evidence>
<keyword evidence="4" id="KW-1134">Transmembrane beta strand</keyword>
<dbReference type="SUPFAM" id="SSF56954">
    <property type="entry name" value="Outer membrane efflux proteins (OEP)"/>
    <property type="match status" value="1"/>
</dbReference>
<comment type="caution">
    <text evidence="9">The sequence shown here is derived from an EMBL/GenBank/DDBJ whole genome shotgun (WGS) entry which is preliminary data.</text>
</comment>
<comment type="similarity">
    <text evidence="2">Belongs to the outer membrane factor (OMF) (TC 1.B.17) family.</text>
</comment>
<gene>
    <name evidence="9" type="ORF">BWK72_05645</name>
</gene>
<evidence type="ECO:0000256" key="7">
    <source>
        <dbReference type="ARBA" id="ARBA00023237"/>
    </source>
</evidence>
<sequence length="468" mass="50623">MKTHHPLLTATLCLAACAAVNAQPQAMTFDDAWERVKNGSDQLAAAQAAVDSKRLQVQGLQGLGGPVVSLSAAAYAYNANLDVDLDPINQRLTQLSQHLPIPLQNLPIPLPVPQFPPSYTFNRHDTGTTQSVTAVWPIYAGGASDAVRGFVAAQGSEALADADKTSHELATLLVQRYFGAQLAGKAAVLRQTALDDIRQHDAATAKMLAAGVISRLERLQAQAAYEEARRNALKAQDDAELALIALARAVKSDGSVKLATPLFVITQPIEPLPHFLDQALLRHPGLAKVNAKKLQAEQLHQGQEALRKPQVFAFGQRELQTGSANWIGGLGLRWTLFDAVDRDLLAAASNKQIEQAQRSEAQARSDISLLVEKNWRSVEQTRQQFLATATGVALAREVLHLRTAALREGTGTALELMDAEVNQAKVETERAQVAYDYVMALARLLESCGLSEEFSRYIARADVTMDGP</sequence>
<organism evidence="9 10">
    <name type="scientific">Rhodoferax ferrireducens</name>
    <dbReference type="NCBI Taxonomy" id="192843"/>
    <lineage>
        <taxon>Bacteria</taxon>
        <taxon>Pseudomonadati</taxon>
        <taxon>Pseudomonadota</taxon>
        <taxon>Betaproteobacteria</taxon>
        <taxon>Burkholderiales</taxon>
        <taxon>Comamonadaceae</taxon>
        <taxon>Rhodoferax</taxon>
    </lineage>
</organism>
<reference evidence="9 10" key="1">
    <citation type="submission" date="2017-01" db="EMBL/GenBank/DDBJ databases">
        <title>Novel large sulfur bacteria in the metagenomes of groundwater-fed chemosynthetic microbial mats in the Lake Huron basin.</title>
        <authorList>
            <person name="Sharrar A.M."/>
            <person name="Flood B.E."/>
            <person name="Bailey J.V."/>
            <person name="Jones D.S."/>
            <person name="Biddanda B."/>
            <person name="Ruberg S.A."/>
            <person name="Marcus D.N."/>
            <person name="Dick G.J."/>
        </authorList>
    </citation>
    <scope>NUCLEOTIDE SEQUENCE [LARGE SCALE GENOMIC DNA]</scope>
    <source>
        <strain evidence="9">A7</strain>
    </source>
</reference>
<evidence type="ECO:0000313" key="9">
    <source>
        <dbReference type="EMBL" id="OQW89406.1"/>
    </source>
</evidence>
<dbReference type="PANTHER" id="PTHR30026">
    <property type="entry name" value="OUTER MEMBRANE PROTEIN TOLC"/>
    <property type="match status" value="1"/>
</dbReference>